<keyword evidence="2" id="KW-1185">Reference proteome</keyword>
<protein>
    <submittedName>
        <fullName evidence="1">Uncharacterized protein</fullName>
    </submittedName>
</protein>
<dbReference type="KEGG" id="xap:XA3_17640"/>
<dbReference type="Proteomes" id="UP001321861">
    <property type="component" value="Chromosome"/>
</dbReference>
<evidence type="ECO:0000313" key="2">
    <source>
        <dbReference type="Proteomes" id="UP001321861"/>
    </source>
</evidence>
<dbReference type="AlphaFoldDB" id="A0AAU9D6Z4"/>
<sequence>MDIFETKTYDSGRDLMDNLSKEAFLLSENPSEDNEFVKEKNSLIEVGFSYFDIGLKPQIKMFSETKTVFFGINQKLECISYQNRNKLFSNSLSFPLYEILADSCSEFVVCICELEILVYKKSGIFLWKMGFGDIVDDYSLSDEKTIIVKTADGNITEFYLSSGKVK</sequence>
<name>A0AAU9D6Z4_9LACO</name>
<gene>
    <name evidence="1" type="ORF">XA3_17640</name>
</gene>
<accession>A0AAU9D6Z4</accession>
<proteinExistence type="predicted"/>
<dbReference type="EMBL" id="AP026802">
    <property type="protein sequence ID" value="BDR59323.1"/>
    <property type="molecule type" value="Genomic_DNA"/>
</dbReference>
<evidence type="ECO:0000313" key="1">
    <source>
        <dbReference type="EMBL" id="BDR59323.1"/>
    </source>
</evidence>
<reference evidence="1 2" key="1">
    <citation type="journal article" date="2023" name="Microbiol. Spectr.">
        <title>Symbiosis of Carpenter Bees with Uncharacterized Lactic Acid Bacteria Showing NAD Auxotrophy.</title>
        <authorList>
            <person name="Kawasaki S."/>
            <person name="Ozawa K."/>
            <person name="Mori T."/>
            <person name="Yamamoto A."/>
            <person name="Ito M."/>
            <person name="Ohkuma M."/>
            <person name="Sakamoto M."/>
            <person name="Matsutani M."/>
        </authorList>
    </citation>
    <scope>NUCLEOTIDE SEQUENCE [LARGE SCALE GENOMIC DNA]</scope>
    <source>
        <strain evidence="1 2">XA3</strain>
    </source>
</reference>
<organism evidence="1 2">
    <name type="scientific">Xylocopilactobacillus apicola</name>
    <dbReference type="NCBI Taxonomy" id="2932184"/>
    <lineage>
        <taxon>Bacteria</taxon>
        <taxon>Bacillati</taxon>
        <taxon>Bacillota</taxon>
        <taxon>Bacilli</taxon>
        <taxon>Lactobacillales</taxon>
        <taxon>Lactobacillaceae</taxon>
        <taxon>Xylocopilactobacillus</taxon>
    </lineage>
</organism>